<gene>
    <name evidence="3" type="ORF">A2771_01445</name>
</gene>
<sequence>MRTIYENIQIRKINQPIYITAKETSRIGINSVLKKITKMKTNIKNNFKKFMIATLAVALIVVNNPVALAIAYDIPSAPTPPIAPEVTIDDINSAPTPPLTPENNYDAPIAPSAPTLTEMLAPSPTPEAQDETFSNYNNEEEENNGEALNETSTSEENNQDSSGENLNGQVGDVTIDTGEATNSVNILTEGNDNLLASPSNSGGGVSIVNDGNGTDSTNSGSIIIGDNNNTFQGNTAYVVNDANQETVTGNNSASENVGNSEITTGDANTTGTVVTAVNTNVDGVGVAEFNIADDHMGDIILDFSGACFSSCLSGDTEIVNTGNGSDSTNSGNVDSTINNNTFQDNDAVIENNVLLSSDSGNNTADNNTGGNSEIRAGDANVSAGILNFANNNLAGNVVYAVVNIFGNLVGDIILPDGSFLTCCVTDATLANSGNGSNSTNTANLDSTTNDETYQFNNVELENNLVLDASTGGNSVSANTGGDSSVTTGEIDIAAQVMNIANLNLVGGNYWLVLVNEAGKWIGKILGAPDGSNVYGSEAFEITVDENGEIVVLNSGNGSGSNNSGTVTQNTNNTIVQSNDAKIVNNVDLSANTGGNSASRNTGGGSTITTGDANIVANIVNFVNNNIVGSGKLFVTVINVFGSWLGDFVAPGQTKEAEATNDSGIGGALDNQANNPNSQLNANSQNSTTQSNTGDTSQIVANGSSVSSSPISKLAGVLASASLSAANGDNSVGLDSGGVNAGKKVIKINLAWLFTVIPALAIVVARKKRFLLKTAIKKNGLS</sequence>
<evidence type="ECO:0000313" key="3">
    <source>
        <dbReference type="EMBL" id="OGM20606.1"/>
    </source>
</evidence>
<feature type="compositionally biased region" description="Polar residues" evidence="1">
    <location>
        <begin position="151"/>
        <end position="168"/>
    </location>
</feature>
<dbReference type="EMBL" id="MGGD01000030">
    <property type="protein sequence ID" value="OGM20606.1"/>
    <property type="molecule type" value="Genomic_DNA"/>
</dbReference>
<dbReference type="AlphaFoldDB" id="A0A1F7Y018"/>
<comment type="caution">
    <text evidence="3">The sequence shown here is derived from an EMBL/GenBank/DDBJ whole genome shotgun (WGS) entry which is preliminary data.</text>
</comment>
<feature type="transmembrane region" description="Helical" evidence="2">
    <location>
        <begin position="50"/>
        <end position="72"/>
    </location>
</feature>
<evidence type="ECO:0000313" key="4">
    <source>
        <dbReference type="Proteomes" id="UP000176741"/>
    </source>
</evidence>
<feature type="region of interest" description="Disordered" evidence="1">
    <location>
        <begin position="92"/>
        <end position="172"/>
    </location>
</feature>
<proteinExistence type="predicted"/>
<feature type="transmembrane region" description="Helical" evidence="2">
    <location>
        <begin position="747"/>
        <end position="764"/>
    </location>
</feature>
<feature type="region of interest" description="Disordered" evidence="1">
    <location>
        <begin position="655"/>
        <end position="707"/>
    </location>
</feature>
<organism evidence="3 4">
    <name type="scientific">Candidatus Woesebacteria bacterium RIFCSPHIGHO2_01_FULL_38_26b</name>
    <dbReference type="NCBI Taxonomy" id="1802491"/>
    <lineage>
        <taxon>Bacteria</taxon>
        <taxon>Candidatus Woeseibacteriota</taxon>
    </lineage>
</organism>
<keyword evidence="2" id="KW-0472">Membrane</keyword>
<reference evidence="3 4" key="1">
    <citation type="journal article" date="2016" name="Nat. Commun.">
        <title>Thousands of microbial genomes shed light on interconnected biogeochemical processes in an aquifer system.</title>
        <authorList>
            <person name="Anantharaman K."/>
            <person name="Brown C.T."/>
            <person name="Hug L.A."/>
            <person name="Sharon I."/>
            <person name="Castelle C.J."/>
            <person name="Probst A.J."/>
            <person name="Thomas B.C."/>
            <person name="Singh A."/>
            <person name="Wilkins M.J."/>
            <person name="Karaoz U."/>
            <person name="Brodie E.L."/>
            <person name="Williams K.H."/>
            <person name="Hubbard S.S."/>
            <person name="Banfield J.F."/>
        </authorList>
    </citation>
    <scope>NUCLEOTIDE SEQUENCE [LARGE SCALE GENOMIC DNA]</scope>
</reference>
<evidence type="ECO:0000256" key="1">
    <source>
        <dbReference type="SAM" id="MobiDB-lite"/>
    </source>
</evidence>
<keyword evidence="2" id="KW-0812">Transmembrane</keyword>
<dbReference type="Proteomes" id="UP000176741">
    <property type="component" value="Unassembled WGS sequence"/>
</dbReference>
<feature type="compositionally biased region" description="Low complexity" evidence="1">
    <location>
        <begin position="670"/>
        <end position="697"/>
    </location>
</feature>
<protein>
    <submittedName>
        <fullName evidence="3">Uncharacterized protein</fullName>
    </submittedName>
</protein>
<evidence type="ECO:0000256" key="2">
    <source>
        <dbReference type="SAM" id="Phobius"/>
    </source>
</evidence>
<accession>A0A1F7Y018</accession>
<keyword evidence="2" id="KW-1133">Transmembrane helix</keyword>
<name>A0A1F7Y018_9BACT</name>
<feature type="compositionally biased region" description="Polar residues" evidence="1">
    <location>
        <begin position="698"/>
        <end position="707"/>
    </location>
</feature>